<gene>
    <name evidence="1" type="ORF">TDIB3V08_LOCUS5935</name>
</gene>
<protein>
    <submittedName>
        <fullName evidence="1">Uncharacterized protein</fullName>
    </submittedName>
</protein>
<organism evidence="1">
    <name type="scientific">Timema douglasi</name>
    <name type="common">Walking stick</name>
    <dbReference type="NCBI Taxonomy" id="61478"/>
    <lineage>
        <taxon>Eukaryota</taxon>
        <taxon>Metazoa</taxon>
        <taxon>Ecdysozoa</taxon>
        <taxon>Arthropoda</taxon>
        <taxon>Hexapoda</taxon>
        <taxon>Insecta</taxon>
        <taxon>Pterygota</taxon>
        <taxon>Neoptera</taxon>
        <taxon>Polyneoptera</taxon>
        <taxon>Phasmatodea</taxon>
        <taxon>Timematodea</taxon>
        <taxon>Timematoidea</taxon>
        <taxon>Timematidae</taxon>
        <taxon>Timema</taxon>
    </lineage>
</organism>
<reference evidence="1" key="1">
    <citation type="submission" date="2020-11" db="EMBL/GenBank/DDBJ databases">
        <authorList>
            <person name="Tran Van P."/>
        </authorList>
    </citation>
    <scope>NUCLEOTIDE SEQUENCE</scope>
</reference>
<dbReference type="EMBL" id="OA566962">
    <property type="protein sequence ID" value="CAD7199689.1"/>
    <property type="molecule type" value="Genomic_DNA"/>
</dbReference>
<sequence length="70" mass="7492">MVSGCSWERRAAGIGKKFSVEGNGELPHFLNSSITRDLYQMAQAALTSRSAESMSSSGWIEITSNQPLGG</sequence>
<dbReference type="AlphaFoldDB" id="A0A7R8ZBY6"/>
<accession>A0A7R8ZBY6</accession>
<name>A0A7R8ZBY6_TIMDO</name>
<evidence type="ECO:0000313" key="1">
    <source>
        <dbReference type="EMBL" id="CAD7199689.1"/>
    </source>
</evidence>
<proteinExistence type="predicted"/>